<dbReference type="Pfam" id="PF14646">
    <property type="entry name" value="MYCBPAP"/>
    <property type="match status" value="1"/>
</dbReference>
<dbReference type="PROSITE" id="PS51918">
    <property type="entry name" value="RADICAL_SAM"/>
    <property type="match status" value="1"/>
</dbReference>
<accession>A0ABC9XKW3</accession>
<dbReference type="SUPFAM" id="SSF102114">
    <property type="entry name" value="Radical SAM enzymes"/>
    <property type="match status" value="1"/>
</dbReference>
<dbReference type="CDD" id="cd01335">
    <property type="entry name" value="Radical_SAM"/>
    <property type="match status" value="1"/>
</dbReference>
<reference evidence="7 8" key="1">
    <citation type="submission" date="2024-06" db="EMBL/GenBank/DDBJ databases">
        <title>The draft genome of Grus japonensis, version 3.</title>
        <authorList>
            <person name="Nabeshima K."/>
            <person name="Suzuki S."/>
            <person name="Onuma M."/>
        </authorList>
    </citation>
    <scope>NUCLEOTIDE SEQUENCE [LARGE SCALE GENOMIC DNA]</scope>
    <source>
        <strain evidence="7 8">451A</strain>
    </source>
</reference>
<evidence type="ECO:0000256" key="2">
    <source>
        <dbReference type="ARBA" id="ARBA00014678"/>
    </source>
</evidence>
<dbReference type="InterPro" id="IPR058240">
    <property type="entry name" value="rSAM_sf"/>
</dbReference>
<dbReference type="EMBL" id="BAAFJT010000018">
    <property type="protein sequence ID" value="GAB0197707.1"/>
    <property type="molecule type" value="Genomic_DNA"/>
</dbReference>
<organism evidence="7 8">
    <name type="scientific">Grus japonensis</name>
    <name type="common">Japanese crane</name>
    <name type="synonym">Red-crowned crane</name>
    <dbReference type="NCBI Taxonomy" id="30415"/>
    <lineage>
        <taxon>Eukaryota</taxon>
        <taxon>Metazoa</taxon>
        <taxon>Chordata</taxon>
        <taxon>Craniata</taxon>
        <taxon>Vertebrata</taxon>
        <taxon>Euteleostomi</taxon>
        <taxon>Archelosauria</taxon>
        <taxon>Archosauria</taxon>
        <taxon>Dinosauria</taxon>
        <taxon>Saurischia</taxon>
        <taxon>Theropoda</taxon>
        <taxon>Coelurosauria</taxon>
        <taxon>Aves</taxon>
        <taxon>Neognathae</taxon>
        <taxon>Neoaves</taxon>
        <taxon>Gruiformes</taxon>
        <taxon>Gruidae</taxon>
        <taxon>Grus</taxon>
    </lineage>
</organism>
<evidence type="ECO:0000313" key="7">
    <source>
        <dbReference type="EMBL" id="GAB0197707.1"/>
    </source>
</evidence>
<dbReference type="SFLD" id="SFLDF00562">
    <property type="entry name" value="HemN-like__clustered_with_heat"/>
    <property type="match status" value="1"/>
</dbReference>
<feature type="domain" description="Radical SAM core" evidence="6">
    <location>
        <begin position="42"/>
        <end position="278"/>
    </location>
</feature>
<dbReference type="Pfam" id="PF04055">
    <property type="entry name" value="Radical_SAM"/>
    <property type="match status" value="1"/>
</dbReference>
<dbReference type="Proteomes" id="UP001623348">
    <property type="component" value="Unassembled WGS sequence"/>
</dbReference>
<dbReference type="Gene3D" id="3.30.750.200">
    <property type="match status" value="1"/>
</dbReference>
<keyword evidence="8" id="KW-1185">Reference proteome</keyword>
<dbReference type="InterPro" id="IPR013783">
    <property type="entry name" value="Ig-like_fold"/>
</dbReference>
<evidence type="ECO:0000313" key="8">
    <source>
        <dbReference type="Proteomes" id="UP001623348"/>
    </source>
</evidence>
<feature type="compositionally biased region" description="Gly residues" evidence="5">
    <location>
        <begin position="17"/>
        <end position="28"/>
    </location>
</feature>
<dbReference type="InterPro" id="IPR007197">
    <property type="entry name" value="rSAM"/>
</dbReference>
<feature type="region of interest" description="Disordered" evidence="5">
    <location>
        <begin position="13"/>
        <end position="39"/>
    </location>
</feature>
<dbReference type="Pfam" id="PF06969">
    <property type="entry name" value="HemN_C"/>
    <property type="match status" value="1"/>
</dbReference>
<dbReference type="NCBIfam" id="TIGR00539">
    <property type="entry name" value="hemN_rel"/>
    <property type="match status" value="1"/>
</dbReference>
<dbReference type="PANTHER" id="PTHR48421">
    <property type="entry name" value="MYCBP-ASSOCIATED PROTEIN"/>
    <property type="match status" value="1"/>
</dbReference>
<evidence type="ECO:0000256" key="4">
    <source>
        <dbReference type="ARBA" id="ARBA00045130"/>
    </source>
</evidence>
<dbReference type="InterPro" id="IPR006638">
    <property type="entry name" value="Elp3/MiaA/NifB-like_rSAM"/>
</dbReference>
<feature type="region of interest" description="Disordered" evidence="5">
    <location>
        <begin position="445"/>
        <end position="487"/>
    </location>
</feature>
<evidence type="ECO:0000259" key="6">
    <source>
        <dbReference type="PROSITE" id="PS51918"/>
    </source>
</evidence>
<feature type="compositionally biased region" description="Basic and acidic residues" evidence="5">
    <location>
        <begin position="464"/>
        <end position="478"/>
    </location>
</feature>
<protein>
    <recommendedName>
        <fullName evidence="2">Radical S-adenosyl methionine domain-containing protein 1, mitochondrial</fullName>
    </recommendedName>
    <alternativeName>
        <fullName evidence="3">Putative heme chaperone</fullName>
    </alternativeName>
</protein>
<feature type="region of interest" description="Disordered" evidence="5">
    <location>
        <begin position="1218"/>
        <end position="1283"/>
    </location>
</feature>
<dbReference type="SFLD" id="SFLDG01065">
    <property type="entry name" value="anaerobic_coproporphyrinogen-I"/>
    <property type="match status" value="1"/>
</dbReference>
<evidence type="ECO:0000256" key="3">
    <source>
        <dbReference type="ARBA" id="ARBA00033094"/>
    </source>
</evidence>
<dbReference type="InterPro" id="IPR004559">
    <property type="entry name" value="HemW-like"/>
</dbReference>
<dbReference type="SMART" id="SM00729">
    <property type="entry name" value="Elp3"/>
    <property type="match status" value="1"/>
</dbReference>
<gene>
    <name evidence="7" type="ORF">GRJ2_002236100</name>
</gene>
<evidence type="ECO:0000256" key="1">
    <source>
        <dbReference type="ARBA" id="ARBA00006100"/>
    </source>
</evidence>
<dbReference type="PANTHER" id="PTHR48421:SF1">
    <property type="entry name" value="MYCBP-ASSOCIATED PROTEIN"/>
    <property type="match status" value="1"/>
</dbReference>
<comment type="similarity">
    <text evidence="1">Belongs to the anaerobic coproporphyrinogen-III oxidase family. HemW subfamily.</text>
</comment>
<proteinExistence type="inferred from homology"/>
<feature type="compositionally biased region" description="Basic and acidic residues" evidence="5">
    <location>
        <begin position="1218"/>
        <end position="1267"/>
    </location>
</feature>
<dbReference type="SFLD" id="SFLDS00029">
    <property type="entry name" value="Radical_SAM"/>
    <property type="match status" value="1"/>
</dbReference>
<dbReference type="Gene3D" id="2.60.40.10">
    <property type="entry name" value="Immunoglobulins"/>
    <property type="match status" value="1"/>
</dbReference>
<comment type="function">
    <text evidence="4">May be a heme chaperone, appears to bind heme. Homologous bacterial proteins do not have oxygen-independent coproporphyrinogen-III oxidase activity. Binds 1 [4Fe-4S] cluster. The cluster is coordinated with 3 cysteines and an exchangeable S-adenosyl-L-methionine.</text>
</comment>
<sequence length="1338" mass="147868">MAARGWRPVAAIAAARPGGGGPGRGSGSGPASEPAPGLVPEPAAPATAALYVHWPYCRKRCSYCNFNKYVVPAVDEAAVRACLVRETRTLLRLSQVQSITSVFFGGGTPSLASPRTIAAVLEAVAGAVHLPNGAEVTLEANPGSAGTPRLAGFRAAGVNRLSIGVQSLDDAELRLLGREHTAAEARGAVEAARGLFPGRTSIDLLFGLPGQSLGAWARGLEAALGLCDDHVSLYQLTLERGTVLAAQVWGGALPTPPQDLLADMYQAARATLVAAGFRHYEVSNFARKGALSTHNLSYWRAEQYIGVGPGAHGRFVPWGEGGRSREARVQTLEPDAWMREVQSRGHGTRRRTVLNPLEQLEEVLALGLRTDEGVTQERWGHFSPHLSLEAVFGAPGEAKDLQQQGWLVLDGSGLRCTGEGLALLDSLLPDLLCQLQHRWALPAAPAHSAQGPAPGCGSGAPRRSPMEDRADKKEKTHELSSSTIAEEPEPVSCVLQGDDIQALAIKVEDLEKLHAPRLPHDAGRIPVRRKYLVRKYQPKETKKTAHLLVAYPAFPKAPREPLTFSGPELFGDGCEKILPHHILGSLQEFKMEALARGNNQIADFIEVSHQDITAAALKEEYGEEKKKKVPQSPLAEHKALQNWHRNMAIRKKQERYLGEILQRPENELLMTVSEDYRQIQEERDLIDRSLPALFPGKGYRRGSEFWSQPERIGDELTGLTMTLTQRERGYPEPVTHVGKPHTVQRETGLKSPKRIPFHLTWDKSLFLKHRRQQLKSILEELDFYKPDLDGLEVIGKGQPFTSVSTEPFLHSTASEESETLSDSLRDYPDVVSEAVLGPSLDFCGQPARWINCTTSCRDEIGIAARLTFETLAGEKAESSLRVSNDGTAAIWYDWMRLPQQIPSRETKGKRMQCFYFDTRPGVILPGETRKFSFLFKSEGAGIFSESWEFRTHPLLLGGALLQVTLWGISVYEDKLADLREKLESDLAAQEGATIVEGSLKELLVRIRTPEHTPSPVGAYATEEELFHQKNPKLHYQHRVVKQLHELWRQHMTVPSAFEEKVPSGQKSTVEDVQCLESTSEALSAQTSTTEVPAWKNTLEEAPSQMMNVEDEEPGPSGWNLSFEDFKQAIKSIPEEEQREAALARLNEAALELCVEQRPAQSDLLYQTCLQLWRETIDGLVSCSLKLRSLLGLPEKDTYVDVVPEEAVEVKQPIKGGKEDRMTIKKEERRSFGGKDKEGKKRTTKTAGKEKEEHPSSRKLKVRDEKKLKSSTSSQEVKEGAQPMESIATDGVEPPQEQVDPVLFGTYQEKLYIEVYGLLDSMGAGKYFGFCGRQEPLLA</sequence>
<comment type="caution">
    <text evidence="7">The sequence shown here is derived from an EMBL/GenBank/DDBJ whole genome shotgun (WGS) entry which is preliminary data.</text>
</comment>
<name>A0ABC9XKW3_GRUJA</name>
<evidence type="ECO:0000256" key="5">
    <source>
        <dbReference type="SAM" id="MobiDB-lite"/>
    </source>
</evidence>
<dbReference type="SFLD" id="SFLDF00288">
    <property type="entry name" value="HemN-like__clustered_with_nucl"/>
    <property type="match status" value="1"/>
</dbReference>
<dbReference type="InterPro" id="IPR010723">
    <property type="entry name" value="HemN_C"/>
</dbReference>
<dbReference type="InterPro" id="IPR032707">
    <property type="entry name" value="MYCBPAP"/>
</dbReference>